<dbReference type="EMBL" id="NPDT01000001">
    <property type="protein sequence ID" value="PJZ67278.1"/>
    <property type="molecule type" value="Genomic_DNA"/>
</dbReference>
<evidence type="ECO:0000313" key="1">
    <source>
        <dbReference type="EMBL" id="PJZ67278.1"/>
    </source>
</evidence>
<accession>A0A2M9ZFS3</accession>
<sequence length="296" mass="35089">MKFSNLIRKISLIVLAICIWNCFPDMERRKKSENDWFKIEESRYEAKSKRLRFNMKGLVRNPDLKEIRIFESEEEGSENRILEKKGPFPVGKFFAWEDRDPKKDIGWIRKIGVSKRWIRIELVNLSGAETELRSEILVSENEKKILRKEFSFEAEGEIIRLDGREWKVFSELNTKEQALLQYIPKEEFPLFWTEMVSIHVYKLKNSQPDRIYSLLEATKKKDCPSVVWTKESKDGDAILRYYWEHSGCGRQPAMGEVARLFLGEYGIYNIRYDKKGKISESERRSWTSLLEKIPGN</sequence>
<reference evidence="1 2" key="1">
    <citation type="submission" date="2017-07" db="EMBL/GenBank/DDBJ databases">
        <title>Leptospira spp. isolated from tropical soils.</title>
        <authorList>
            <person name="Thibeaux R."/>
            <person name="Iraola G."/>
            <person name="Ferres I."/>
            <person name="Bierque E."/>
            <person name="Girault D."/>
            <person name="Soupe-Gilbert M.-E."/>
            <person name="Picardeau M."/>
            <person name="Goarant C."/>
        </authorList>
    </citation>
    <scope>NUCLEOTIDE SEQUENCE [LARGE SCALE GENOMIC DNA]</scope>
    <source>
        <strain evidence="1 2">FH2-C-A2</strain>
    </source>
</reference>
<name>A0A2M9ZFS3_9LEPT</name>
<comment type="caution">
    <text evidence="1">The sequence shown here is derived from an EMBL/GenBank/DDBJ whole genome shotgun (WGS) entry which is preliminary data.</text>
</comment>
<dbReference type="Proteomes" id="UP000231912">
    <property type="component" value="Unassembled WGS sequence"/>
</dbReference>
<proteinExistence type="predicted"/>
<protein>
    <submittedName>
        <fullName evidence="1">Uncharacterized protein</fullName>
    </submittedName>
</protein>
<dbReference type="AlphaFoldDB" id="A0A2M9ZFS3"/>
<organism evidence="1 2">
    <name type="scientific">Leptospira wolffii</name>
    <dbReference type="NCBI Taxonomy" id="409998"/>
    <lineage>
        <taxon>Bacteria</taxon>
        <taxon>Pseudomonadati</taxon>
        <taxon>Spirochaetota</taxon>
        <taxon>Spirochaetia</taxon>
        <taxon>Leptospirales</taxon>
        <taxon>Leptospiraceae</taxon>
        <taxon>Leptospira</taxon>
    </lineage>
</organism>
<evidence type="ECO:0000313" key="2">
    <source>
        <dbReference type="Proteomes" id="UP000231912"/>
    </source>
</evidence>
<gene>
    <name evidence="1" type="ORF">CH371_04315</name>
</gene>